<evidence type="ECO:0000313" key="2">
    <source>
        <dbReference type="Proteomes" id="UP000823775"/>
    </source>
</evidence>
<organism evidence="1 2">
    <name type="scientific">Datura stramonium</name>
    <name type="common">Jimsonweed</name>
    <name type="synonym">Common thornapple</name>
    <dbReference type="NCBI Taxonomy" id="4076"/>
    <lineage>
        <taxon>Eukaryota</taxon>
        <taxon>Viridiplantae</taxon>
        <taxon>Streptophyta</taxon>
        <taxon>Embryophyta</taxon>
        <taxon>Tracheophyta</taxon>
        <taxon>Spermatophyta</taxon>
        <taxon>Magnoliopsida</taxon>
        <taxon>eudicotyledons</taxon>
        <taxon>Gunneridae</taxon>
        <taxon>Pentapetalae</taxon>
        <taxon>asterids</taxon>
        <taxon>lamiids</taxon>
        <taxon>Solanales</taxon>
        <taxon>Solanaceae</taxon>
        <taxon>Solanoideae</taxon>
        <taxon>Datureae</taxon>
        <taxon>Datura</taxon>
    </lineage>
</organism>
<proteinExistence type="predicted"/>
<name>A0ABS8T9N8_DATST</name>
<dbReference type="EMBL" id="JACEIK010001297">
    <property type="protein sequence ID" value="MCD7468117.1"/>
    <property type="molecule type" value="Genomic_DNA"/>
</dbReference>
<comment type="caution">
    <text evidence="1">The sequence shown here is derived from an EMBL/GenBank/DDBJ whole genome shotgun (WGS) entry which is preliminary data.</text>
</comment>
<accession>A0ABS8T9N8</accession>
<dbReference type="Proteomes" id="UP000823775">
    <property type="component" value="Unassembled WGS sequence"/>
</dbReference>
<protein>
    <submittedName>
        <fullName evidence="1">Uncharacterized protein</fullName>
    </submittedName>
</protein>
<keyword evidence="2" id="KW-1185">Reference proteome</keyword>
<evidence type="ECO:0000313" key="1">
    <source>
        <dbReference type="EMBL" id="MCD7468117.1"/>
    </source>
</evidence>
<sequence length="114" mass="12929">MEVMAGGIEENYLWKKTPNQDLNFQESILGSSDVPKHVLIVMDALKEFSIEPIEWVLKNVALKSCCSVTILGMMPWLNIPRIYTSTLGKDVVGHLERGFSRTFNDQREEGSVEK</sequence>
<gene>
    <name evidence="1" type="ORF">HAX54_005928</name>
</gene>
<reference evidence="1 2" key="1">
    <citation type="journal article" date="2021" name="BMC Genomics">
        <title>Datura genome reveals duplications of psychoactive alkaloid biosynthetic genes and high mutation rate following tissue culture.</title>
        <authorList>
            <person name="Rajewski A."/>
            <person name="Carter-House D."/>
            <person name="Stajich J."/>
            <person name="Litt A."/>
        </authorList>
    </citation>
    <scope>NUCLEOTIDE SEQUENCE [LARGE SCALE GENOMIC DNA]</scope>
    <source>
        <strain evidence="1">AR-01</strain>
    </source>
</reference>